<feature type="region of interest" description="Disordered" evidence="1">
    <location>
        <begin position="18"/>
        <end position="83"/>
    </location>
</feature>
<keyword evidence="2" id="KW-0732">Signal</keyword>
<proteinExistence type="predicted"/>
<evidence type="ECO:0000256" key="2">
    <source>
        <dbReference type="SAM" id="SignalP"/>
    </source>
</evidence>
<evidence type="ECO:0000313" key="3">
    <source>
        <dbReference type="EMBL" id="XDQ58162.1"/>
    </source>
</evidence>
<feature type="signal peptide" evidence="2">
    <location>
        <begin position="1"/>
        <end position="27"/>
    </location>
</feature>
<feature type="compositionally biased region" description="Basic and acidic residues" evidence="1">
    <location>
        <begin position="46"/>
        <end position="55"/>
    </location>
</feature>
<gene>
    <name evidence="3" type="ORF">AB5J53_44215</name>
</gene>
<sequence length="83" mass="8540">MSVAIASLAVAGGAVLGAGSAASAAKATPEHPQRPAVSVGTNGHRWGGDRNDRWGADQGHGWRHGGDRDEESRYSDDAYGIGR</sequence>
<protein>
    <submittedName>
        <fullName evidence="3">Uncharacterized protein</fullName>
    </submittedName>
</protein>
<organism evidence="3">
    <name type="scientific">Streptomyces sp. R41</name>
    <dbReference type="NCBI Taxonomy" id="3238632"/>
    <lineage>
        <taxon>Bacteria</taxon>
        <taxon>Bacillati</taxon>
        <taxon>Actinomycetota</taxon>
        <taxon>Actinomycetes</taxon>
        <taxon>Kitasatosporales</taxon>
        <taxon>Streptomycetaceae</taxon>
        <taxon>Streptomyces</taxon>
    </lineage>
</organism>
<feature type="chain" id="PRO_5044330141" evidence="2">
    <location>
        <begin position="28"/>
        <end position="83"/>
    </location>
</feature>
<feature type="compositionally biased region" description="Basic and acidic residues" evidence="1">
    <location>
        <begin position="64"/>
        <end position="76"/>
    </location>
</feature>
<reference evidence="3" key="1">
    <citation type="submission" date="2024-07" db="EMBL/GenBank/DDBJ databases">
        <authorList>
            <person name="Yu S.T."/>
        </authorList>
    </citation>
    <scope>NUCLEOTIDE SEQUENCE</scope>
    <source>
        <strain evidence="3">R41</strain>
    </source>
</reference>
<dbReference type="AlphaFoldDB" id="A0AB39RW05"/>
<dbReference type="RefSeq" id="WP_369251219.1">
    <property type="nucleotide sequence ID" value="NZ_CP163443.1"/>
</dbReference>
<dbReference type="EMBL" id="CP163443">
    <property type="protein sequence ID" value="XDQ58162.1"/>
    <property type="molecule type" value="Genomic_DNA"/>
</dbReference>
<evidence type="ECO:0000256" key="1">
    <source>
        <dbReference type="SAM" id="MobiDB-lite"/>
    </source>
</evidence>
<accession>A0AB39RW05</accession>
<name>A0AB39RW05_9ACTN</name>